<evidence type="ECO:0000313" key="3">
    <source>
        <dbReference type="Proteomes" id="UP000256877"/>
    </source>
</evidence>
<dbReference type="OrthoDB" id="27175at2157"/>
<evidence type="ECO:0000313" key="4">
    <source>
        <dbReference type="Proteomes" id="UP000257123"/>
    </source>
</evidence>
<sequence>MPIVKIHLDDRGEPIARIVEEDGLYVVSMDVFKEVGRFPEGGETLEITERYKIVVKKRELMGGVCEFVYFQFPGGTQLINVKYVGSDPPEAVIPALAEAVDEEVSPGEKNRDN</sequence>
<proteinExistence type="predicted"/>
<dbReference type="EMBL" id="NMUE01000032">
    <property type="protein sequence ID" value="RFA94667.1"/>
    <property type="molecule type" value="Genomic_DNA"/>
</dbReference>
<dbReference type="RefSeq" id="WP_116421541.1">
    <property type="nucleotide sequence ID" value="NZ_NMUE01000032.1"/>
</dbReference>
<evidence type="ECO:0000313" key="1">
    <source>
        <dbReference type="EMBL" id="RFA94667.1"/>
    </source>
</evidence>
<protein>
    <submittedName>
        <fullName evidence="1">Uncharacterized protein</fullName>
    </submittedName>
</protein>
<evidence type="ECO:0000313" key="2">
    <source>
        <dbReference type="EMBL" id="RFA94935.1"/>
    </source>
</evidence>
<dbReference type="AlphaFoldDB" id="A0A371QWK8"/>
<accession>A0A371QWK8</accession>
<gene>
    <name evidence="1" type="ORF">CGL51_09400</name>
    <name evidence="2" type="ORF">CGL52_13740</name>
</gene>
<name>A0A371QWK8_9CREN</name>
<comment type="caution">
    <text evidence="1">The sequence shown here is derived from an EMBL/GenBank/DDBJ whole genome shotgun (WGS) entry which is preliminary data.</text>
</comment>
<dbReference type="Proteomes" id="UP000256877">
    <property type="component" value="Unassembled WGS sequence"/>
</dbReference>
<reference evidence="3 4" key="1">
    <citation type="submission" date="2017-07" db="EMBL/GenBank/DDBJ databases">
        <title>Draft genome sequence of aerobic hyperthermophilic archaea, Pyrobaculum aerophilum YKB31 and YKB32.</title>
        <authorList>
            <person name="Mochizuki T."/>
            <person name="Berliner A.J."/>
            <person name="Yoshida-Takashima Y."/>
            <person name="Takaki Y."/>
            <person name="Nunoura T."/>
            <person name="Takai K."/>
        </authorList>
    </citation>
    <scope>NUCLEOTIDE SEQUENCE [LARGE SCALE GENOMIC DNA]</scope>
    <source>
        <strain evidence="1 4">YKB31</strain>
        <strain evidence="2 3">YKB32</strain>
    </source>
</reference>
<organism evidence="1 4">
    <name type="scientific">Pyrobaculum aerophilum</name>
    <dbReference type="NCBI Taxonomy" id="13773"/>
    <lineage>
        <taxon>Archaea</taxon>
        <taxon>Thermoproteota</taxon>
        <taxon>Thermoprotei</taxon>
        <taxon>Thermoproteales</taxon>
        <taxon>Thermoproteaceae</taxon>
        <taxon>Pyrobaculum</taxon>
    </lineage>
</organism>
<dbReference type="Proteomes" id="UP000257123">
    <property type="component" value="Unassembled WGS sequence"/>
</dbReference>
<dbReference type="EMBL" id="NMUF01000070">
    <property type="protein sequence ID" value="RFA94935.1"/>
    <property type="molecule type" value="Genomic_DNA"/>
</dbReference>